<evidence type="ECO:0000313" key="6">
    <source>
        <dbReference type="Proteomes" id="UP000223364"/>
    </source>
</evidence>
<feature type="coiled-coil region" evidence="1">
    <location>
        <begin position="43"/>
        <end position="77"/>
    </location>
</feature>
<evidence type="ECO:0000313" key="3">
    <source>
        <dbReference type="EMBL" id="PHD58925.1"/>
    </source>
</evidence>
<dbReference type="InterPro" id="IPR021477">
    <property type="entry name" value="TVIIS_effector_SACOL2603_fam"/>
</dbReference>
<name>A0A0G8BYM1_9BACI</name>
<sequence>MGEIKLNKGVFDAKVSDLKSGASDLGKTKFNGMQLSRTNLTRLIQYCEAIEKLSQKVQQYEQILENDLNKIQQTGEKIVEKDEQLEKELRIGSIHHAMKN</sequence>
<dbReference type="PATRIC" id="fig|1396.433.peg.4510"/>
<reference evidence="5" key="2">
    <citation type="submission" date="2015-04" db="EMBL/GenBank/DDBJ databases">
        <title>Draft Genome Sequences of Eight Spore-Forming Food Isolates of Bacillus cereus Genome sequencing.</title>
        <authorList>
            <person name="Krawcyk A.O."/>
            <person name="de Jong A."/>
            <person name="Eijlander R.T."/>
            <person name="Berendsen E.M."/>
            <person name="Holsappel S."/>
            <person name="Wells-Bennik M."/>
            <person name="Kuipers O.P."/>
        </authorList>
    </citation>
    <scope>NUCLEOTIDE SEQUENCE [LARGE SCALE GENOMIC DNA]</scope>
    <source>
        <strain evidence="5">B4147</strain>
    </source>
</reference>
<dbReference type="AlphaFoldDB" id="A0A0G8BYM1"/>
<dbReference type="EMBL" id="NUSP01000015">
    <property type="protein sequence ID" value="PHD58925.1"/>
    <property type="molecule type" value="Genomic_DNA"/>
</dbReference>
<dbReference type="Pfam" id="PF17279">
    <property type="entry name" value="DUF5344"/>
    <property type="match status" value="1"/>
</dbReference>
<evidence type="ECO:0000256" key="1">
    <source>
        <dbReference type="SAM" id="Coils"/>
    </source>
</evidence>
<dbReference type="InterPro" id="IPR046318">
    <property type="entry name" value="DUF5344"/>
</dbReference>
<reference evidence="6 7" key="4">
    <citation type="submission" date="2017-09" db="EMBL/GenBank/DDBJ databases">
        <title>Large-scale bioinformatics analysis of Bacillus genomes uncovers conserved roles of natural products in bacterial physiology.</title>
        <authorList>
            <consortium name="Agbiome Team Llc"/>
            <person name="Bleich R.M."/>
            <person name="Grubbs K.J."/>
            <person name="Santa Maria K.C."/>
            <person name="Allen S.E."/>
            <person name="Farag S."/>
            <person name="Shank E.A."/>
            <person name="Bowers A."/>
        </authorList>
    </citation>
    <scope>NUCLEOTIDE SEQUENCE [LARGE SCALE GENOMIC DNA]</scope>
    <source>
        <strain evidence="4 7">AFS032503</strain>
        <strain evidence="3 6">AFS044295</strain>
    </source>
</reference>
<keyword evidence="1" id="KW-0175">Coiled coil</keyword>
<reference evidence="2" key="3">
    <citation type="submission" date="2015-04" db="EMBL/GenBank/DDBJ databases">
        <authorList>
            <person name="Syromyatnikov M.Y."/>
            <person name="Popov V.N."/>
        </authorList>
    </citation>
    <scope>NUCLEOTIDE SEQUENCE</scope>
    <source>
        <strain evidence="2">B4147</strain>
    </source>
</reference>
<reference evidence="2 5" key="1">
    <citation type="journal article" date="2015" name="Genome Announc.">
        <title>Next-Generation Whole-Genome Sequencing of Eight Strains of Bacillus cereus, Isolated from Food.</title>
        <authorList>
            <person name="Krawczyk A.O."/>
            <person name="de Jong A."/>
            <person name="Eijlander R.T."/>
            <person name="Berendsen E.M."/>
            <person name="Holsappel S."/>
            <person name="Wells-Bennik M.H."/>
            <person name="Kuipers O.P."/>
        </authorList>
    </citation>
    <scope>NUCLEOTIDE SEQUENCE [LARGE SCALE GENOMIC DNA]</scope>
    <source>
        <strain evidence="2 5">B4147</strain>
    </source>
</reference>
<gene>
    <name evidence="2" type="ORF">B4147_1791</name>
    <name evidence="3" type="ORF">COF57_18605</name>
    <name evidence="4" type="ORF">COI74_13820</name>
</gene>
<dbReference type="Proteomes" id="UP000223364">
    <property type="component" value="Unassembled WGS sequence"/>
</dbReference>
<dbReference type="Proteomes" id="UP000225062">
    <property type="component" value="Unassembled WGS sequence"/>
</dbReference>
<organism evidence="2 5">
    <name type="scientific">Bacillus wiedmannii</name>
    <dbReference type="NCBI Taxonomy" id="1890302"/>
    <lineage>
        <taxon>Bacteria</taxon>
        <taxon>Bacillati</taxon>
        <taxon>Bacillota</taxon>
        <taxon>Bacilli</taxon>
        <taxon>Bacillales</taxon>
        <taxon>Bacillaceae</taxon>
        <taxon>Bacillus</taxon>
        <taxon>Bacillus cereus group</taxon>
    </lineage>
</organism>
<dbReference type="Proteomes" id="UP000035350">
    <property type="component" value="Unassembled WGS sequence"/>
</dbReference>
<dbReference type="RefSeq" id="WP_016134257.1">
    <property type="nucleotide sequence ID" value="NZ_LCYN01000031.1"/>
</dbReference>
<evidence type="ECO:0000313" key="7">
    <source>
        <dbReference type="Proteomes" id="UP000225062"/>
    </source>
</evidence>
<accession>A0A0G8BYM1</accession>
<comment type="caution">
    <text evidence="2">The sequence shown here is derived from an EMBL/GenBank/DDBJ whole genome shotgun (WGS) entry which is preliminary data.</text>
</comment>
<dbReference type="EMBL" id="LCYN01000031">
    <property type="protein sequence ID" value="KKZ92555.1"/>
    <property type="molecule type" value="Genomic_DNA"/>
</dbReference>
<evidence type="ECO:0000313" key="5">
    <source>
        <dbReference type="Proteomes" id="UP000035350"/>
    </source>
</evidence>
<accession>A0A2B6LRN7</accession>
<evidence type="ECO:0000313" key="2">
    <source>
        <dbReference type="EMBL" id="KKZ92555.1"/>
    </source>
</evidence>
<dbReference type="EMBL" id="NUUI01000022">
    <property type="protein sequence ID" value="PHG20489.1"/>
    <property type="molecule type" value="Genomic_DNA"/>
</dbReference>
<evidence type="ECO:0000313" key="4">
    <source>
        <dbReference type="EMBL" id="PHG20489.1"/>
    </source>
</evidence>
<dbReference type="NCBIfam" id="TIGR04197">
    <property type="entry name" value="T7SS_SACOL2603"/>
    <property type="match status" value="1"/>
</dbReference>
<protein>
    <submittedName>
        <fullName evidence="3">TIGR04197 family type VII secretion effector</fullName>
    </submittedName>
</protein>
<proteinExistence type="predicted"/>